<accession>Q4N2S9</accession>
<dbReference type="STRING" id="5875.Q4N2S9"/>
<dbReference type="VEuPathDB" id="PiroplasmaDB:TpMuguga_04g00267"/>
<keyword evidence="5" id="KW-0350">Heme biosynthesis</keyword>
<protein>
    <recommendedName>
        <fullName evidence="7">Heme O synthase</fullName>
    </recommendedName>
</protein>
<dbReference type="Proteomes" id="UP000001949">
    <property type="component" value="Unassembled WGS sequence"/>
</dbReference>
<evidence type="ECO:0000313" key="9">
    <source>
        <dbReference type="EMBL" id="EAN31619.1"/>
    </source>
</evidence>
<dbReference type="Pfam" id="PF01040">
    <property type="entry name" value="UbiA"/>
    <property type="match status" value="1"/>
</dbReference>
<feature type="transmembrane region" description="Helical" evidence="8">
    <location>
        <begin position="234"/>
        <end position="256"/>
    </location>
</feature>
<reference evidence="9 10" key="1">
    <citation type="journal article" date="2005" name="Science">
        <title>Genome sequence of Theileria parva, a bovine pathogen that transforms lymphocytes.</title>
        <authorList>
            <person name="Gardner M.J."/>
            <person name="Bishop R."/>
            <person name="Shah T."/>
            <person name="de Villiers E.P."/>
            <person name="Carlton J.M."/>
            <person name="Hall N."/>
            <person name="Ren Q."/>
            <person name="Paulsen I.T."/>
            <person name="Pain A."/>
            <person name="Berriman M."/>
            <person name="Wilson R.J.M."/>
            <person name="Sato S."/>
            <person name="Ralph S.A."/>
            <person name="Mann D.J."/>
            <person name="Xiong Z."/>
            <person name="Shallom S.J."/>
            <person name="Weidman J."/>
            <person name="Jiang L."/>
            <person name="Lynn J."/>
            <person name="Weaver B."/>
            <person name="Shoaibi A."/>
            <person name="Domingo A.R."/>
            <person name="Wasawo D."/>
            <person name="Crabtree J."/>
            <person name="Wortman J.R."/>
            <person name="Haas B."/>
            <person name="Angiuoli S.V."/>
            <person name="Creasy T.H."/>
            <person name="Lu C."/>
            <person name="Suh B."/>
            <person name="Silva J.C."/>
            <person name="Utterback T.R."/>
            <person name="Feldblyum T.V."/>
            <person name="Pertea M."/>
            <person name="Allen J."/>
            <person name="Nierman W.C."/>
            <person name="Taracha E.L.N."/>
            <person name="Salzberg S.L."/>
            <person name="White O.R."/>
            <person name="Fitzhugh H.A."/>
            <person name="Morzaria S."/>
            <person name="Venter J.C."/>
            <person name="Fraser C.M."/>
            <person name="Nene V."/>
        </authorList>
    </citation>
    <scope>NUCLEOTIDE SEQUENCE [LARGE SCALE GENOMIC DNA]</scope>
    <source>
        <strain evidence="9 10">Muguga</strain>
    </source>
</reference>
<keyword evidence="6 8" id="KW-0472">Membrane</keyword>
<dbReference type="NCBIfam" id="TIGR01473">
    <property type="entry name" value="cyoE_ctaB"/>
    <property type="match status" value="1"/>
</dbReference>
<evidence type="ECO:0000256" key="4">
    <source>
        <dbReference type="ARBA" id="ARBA00022989"/>
    </source>
</evidence>
<gene>
    <name evidence="9" type="ordered locus">TP04_0267</name>
</gene>
<dbReference type="GeneID" id="3500871"/>
<dbReference type="GO" id="GO:0016020">
    <property type="term" value="C:membrane"/>
    <property type="evidence" value="ECO:0007669"/>
    <property type="project" value="UniProtKB-SubCell"/>
</dbReference>
<dbReference type="InterPro" id="IPR000537">
    <property type="entry name" value="UbiA_prenyltransferase"/>
</dbReference>
<feature type="transmembrane region" description="Helical" evidence="8">
    <location>
        <begin position="276"/>
        <end position="295"/>
    </location>
</feature>
<evidence type="ECO:0000256" key="5">
    <source>
        <dbReference type="ARBA" id="ARBA00023133"/>
    </source>
</evidence>
<sequence>MVAFSRLLYSAYKPISLTSIKKLSKYKLSLWVTATGASGFLMVSPMISASFLTTCGGIFLCSAAANTFNQIIERDSDSIMNRTKNRPLPRKIVTPYQAGVIGGTFTFFGGLLLYMAGGLNPMLLAFMNIALYTLVYTPLKKKTQWNTHIGSVVGCVPPLIGCLSAGGSILLPEPWLLFGLMYVWQLPHFYTLSWLYRGDYNKALFKVYGIDDDSGRKTATASIKWITFLSSIPLVCNLVGFVPGEFLLATIIPNAVVTHKAVKFYRNPNTKTVNNLFIHSLWHILVLMGLSSYFLSEKIIKVDQVSREDKIPEDKLREDVLEEKLRDKILQIERVNTCK</sequence>
<comment type="caution">
    <text evidence="9">The sequence shown here is derived from an EMBL/GenBank/DDBJ whole genome shotgun (WGS) entry which is preliminary data.</text>
</comment>
<evidence type="ECO:0000256" key="1">
    <source>
        <dbReference type="ARBA" id="ARBA00004141"/>
    </source>
</evidence>
<keyword evidence="4 8" id="KW-1133">Transmembrane helix</keyword>
<keyword evidence="3 8" id="KW-0812">Transmembrane</keyword>
<name>Q4N2S9_THEPA</name>
<evidence type="ECO:0000256" key="6">
    <source>
        <dbReference type="ARBA" id="ARBA00023136"/>
    </source>
</evidence>
<dbReference type="GO" id="GO:0005739">
    <property type="term" value="C:mitochondrion"/>
    <property type="evidence" value="ECO:0007669"/>
    <property type="project" value="TreeGrafter"/>
</dbReference>
<dbReference type="GO" id="GO:0006784">
    <property type="term" value="P:heme A biosynthetic process"/>
    <property type="evidence" value="ECO:0007669"/>
    <property type="project" value="TreeGrafter"/>
</dbReference>
<feature type="transmembrane region" description="Helical" evidence="8">
    <location>
        <begin position="175"/>
        <end position="196"/>
    </location>
</feature>
<feature type="transmembrane region" description="Helical" evidence="8">
    <location>
        <begin position="122"/>
        <end position="139"/>
    </location>
</feature>
<keyword evidence="2 9" id="KW-0808">Transferase</keyword>
<dbReference type="InterPro" id="IPR006369">
    <property type="entry name" value="Protohaem_IX_farnesylTrfase"/>
</dbReference>
<dbReference type="eggNOG" id="KOG1380">
    <property type="taxonomic scope" value="Eukaryota"/>
</dbReference>
<evidence type="ECO:0000313" key="10">
    <source>
        <dbReference type="Proteomes" id="UP000001949"/>
    </source>
</evidence>
<dbReference type="KEGG" id="tpv:TP04_0267"/>
<dbReference type="Gene3D" id="1.10.357.140">
    <property type="entry name" value="UbiA prenyltransferase"/>
    <property type="match status" value="1"/>
</dbReference>
<proteinExistence type="predicted"/>
<dbReference type="EMBL" id="AAGK01000004">
    <property type="protein sequence ID" value="EAN31619.1"/>
    <property type="molecule type" value="Genomic_DNA"/>
</dbReference>
<evidence type="ECO:0000256" key="7">
    <source>
        <dbReference type="ARBA" id="ARBA00030253"/>
    </source>
</evidence>
<dbReference type="InterPro" id="IPR044878">
    <property type="entry name" value="UbiA_sf"/>
</dbReference>
<keyword evidence="10" id="KW-1185">Reference proteome</keyword>
<dbReference type="CDD" id="cd13957">
    <property type="entry name" value="PT_UbiA_Cox10"/>
    <property type="match status" value="1"/>
</dbReference>
<dbReference type="PANTHER" id="PTHR43448:SF2">
    <property type="entry name" value="PROTOHEME IX FARNESYLTRANSFERASE, MITOCHONDRIAL"/>
    <property type="match status" value="1"/>
</dbReference>
<evidence type="ECO:0000256" key="8">
    <source>
        <dbReference type="SAM" id="Phobius"/>
    </source>
</evidence>
<dbReference type="PANTHER" id="PTHR43448">
    <property type="entry name" value="PROTOHEME IX FARNESYLTRANSFERASE, MITOCHONDRIAL"/>
    <property type="match status" value="1"/>
</dbReference>
<evidence type="ECO:0000256" key="2">
    <source>
        <dbReference type="ARBA" id="ARBA00022679"/>
    </source>
</evidence>
<organism evidence="9 10">
    <name type="scientific">Theileria parva</name>
    <name type="common">East coast fever infection agent</name>
    <dbReference type="NCBI Taxonomy" id="5875"/>
    <lineage>
        <taxon>Eukaryota</taxon>
        <taxon>Sar</taxon>
        <taxon>Alveolata</taxon>
        <taxon>Apicomplexa</taxon>
        <taxon>Aconoidasida</taxon>
        <taxon>Piroplasmida</taxon>
        <taxon>Theileriidae</taxon>
        <taxon>Theileria</taxon>
    </lineage>
</organism>
<dbReference type="GO" id="GO:0008495">
    <property type="term" value="F:protoheme IX farnesyltransferase activity"/>
    <property type="evidence" value="ECO:0007669"/>
    <property type="project" value="InterPro"/>
</dbReference>
<dbReference type="AlphaFoldDB" id="Q4N2S9"/>
<dbReference type="OMA" id="MGREPDF"/>
<evidence type="ECO:0000256" key="3">
    <source>
        <dbReference type="ARBA" id="ARBA00022692"/>
    </source>
</evidence>
<feature type="transmembrane region" description="Helical" evidence="8">
    <location>
        <begin position="93"/>
        <end position="116"/>
    </location>
</feature>
<comment type="subcellular location">
    <subcellularLocation>
        <location evidence="1">Membrane</location>
        <topology evidence="1">Multi-pass membrane protein</topology>
    </subcellularLocation>
</comment>
<dbReference type="InParanoid" id="Q4N2S9"/>
<feature type="transmembrane region" description="Helical" evidence="8">
    <location>
        <begin position="151"/>
        <end position="169"/>
    </location>
</feature>